<accession>A0A1F5MJI4</accession>
<evidence type="ECO:0000256" key="5">
    <source>
        <dbReference type="ARBA" id="ARBA00022759"/>
    </source>
</evidence>
<dbReference type="PANTHER" id="PTHR46986">
    <property type="entry name" value="ENDORIBONUCLEASE YBEY, CHLOROPLASTIC"/>
    <property type="match status" value="1"/>
</dbReference>
<dbReference type="GO" id="GO:0006364">
    <property type="term" value="P:rRNA processing"/>
    <property type="evidence" value="ECO:0007669"/>
    <property type="project" value="InterPro"/>
</dbReference>
<comment type="similarity">
    <text evidence="2">Belongs to the endoribonuclease YbeY family.</text>
</comment>
<dbReference type="GO" id="GO:0004519">
    <property type="term" value="F:endonuclease activity"/>
    <property type="evidence" value="ECO:0007669"/>
    <property type="project" value="UniProtKB-KW"/>
</dbReference>
<comment type="cofactor">
    <cofactor evidence="1">
        <name>Zn(2+)</name>
        <dbReference type="ChEBI" id="CHEBI:29105"/>
    </cofactor>
</comment>
<dbReference type="GO" id="GO:0004222">
    <property type="term" value="F:metalloendopeptidase activity"/>
    <property type="evidence" value="ECO:0007669"/>
    <property type="project" value="InterPro"/>
</dbReference>
<name>A0A1F5MJI4_9BACT</name>
<reference evidence="8 9" key="1">
    <citation type="journal article" date="2016" name="Nat. Commun.">
        <title>Thousands of microbial genomes shed light on interconnected biogeochemical processes in an aquifer system.</title>
        <authorList>
            <person name="Anantharaman K."/>
            <person name="Brown C.T."/>
            <person name="Hug L.A."/>
            <person name="Sharon I."/>
            <person name="Castelle C.J."/>
            <person name="Probst A.J."/>
            <person name="Thomas B.C."/>
            <person name="Singh A."/>
            <person name="Wilkins M.J."/>
            <person name="Karaoz U."/>
            <person name="Brodie E.L."/>
            <person name="Williams K.H."/>
            <person name="Hubbard S.S."/>
            <person name="Banfield J.F."/>
        </authorList>
    </citation>
    <scope>NUCLEOTIDE SEQUENCE [LARGE SCALE GENOMIC DNA]</scope>
</reference>
<dbReference type="GO" id="GO:0046872">
    <property type="term" value="F:metal ion binding"/>
    <property type="evidence" value="ECO:0007669"/>
    <property type="project" value="UniProtKB-KW"/>
</dbReference>
<evidence type="ECO:0000256" key="1">
    <source>
        <dbReference type="ARBA" id="ARBA00001947"/>
    </source>
</evidence>
<dbReference type="Gene3D" id="3.40.390.30">
    <property type="entry name" value="Metalloproteases ('zincins'), catalytic domain"/>
    <property type="match status" value="1"/>
</dbReference>
<dbReference type="InterPro" id="IPR023091">
    <property type="entry name" value="MetalPrtase_cat_dom_sf_prd"/>
</dbReference>
<evidence type="ECO:0000313" key="8">
    <source>
        <dbReference type="EMBL" id="OGE65537.1"/>
    </source>
</evidence>
<keyword evidence="6" id="KW-0378">Hydrolase</keyword>
<keyword evidence="3" id="KW-0540">Nuclease</keyword>
<evidence type="ECO:0000313" key="9">
    <source>
        <dbReference type="Proteomes" id="UP000178017"/>
    </source>
</evidence>
<evidence type="ECO:0000256" key="3">
    <source>
        <dbReference type="ARBA" id="ARBA00022722"/>
    </source>
</evidence>
<sequence>MVNIIINGDSRYKVSKTVIQSAVVSTLSNYGTHGKVEVEVSIVGDRKMHQLNRTYRGIDATTDILTFALEDPTPQNITQQRSVGFISYPDNWLRLGSVLISYPQALKDAATDGKSVDEEISFLVEHGCKHLLGIHHS</sequence>
<evidence type="ECO:0000256" key="2">
    <source>
        <dbReference type="ARBA" id="ARBA00010875"/>
    </source>
</evidence>
<dbReference type="Proteomes" id="UP000178017">
    <property type="component" value="Unassembled WGS sequence"/>
</dbReference>
<keyword evidence="5" id="KW-0255">Endonuclease</keyword>
<dbReference type="Pfam" id="PF02130">
    <property type="entry name" value="YbeY"/>
    <property type="match status" value="1"/>
</dbReference>
<dbReference type="NCBIfam" id="TIGR00043">
    <property type="entry name" value="rRNA maturation RNase YbeY"/>
    <property type="match status" value="1"/>
</dbReference>
<comment type="caution">
    <text evidence="8">The sequence shown here is derived from an EMBL/GenBank/DDBJ whole genome shotgun (WGS) entry which is preliminary data.</text>
</comment>
<dbReference type="AlphaFoldDB" id="A0A1F5MJI4"/>
<keyword evidence="4" id="KW-0479">Metal-binding</keyword>
<organism evidence="8 9">
    <name type="scientific">Candidatus Daviesbacteria bacterium RIFCSPLOWO2_01_FULL_40_24</name>
    <dbReference type="NCBI Taxonomy" id="1797787"/>
    <lineage>
        <taxon>Bacteria</taxon>
        <taxon>Candidatus Daviesiibacteriota</taxon>
    </lineage>
</organism>
<keyword evidence="7" id="KW-0862">Zinc</keyword>
<proteinExistence type="inferred from homology"/>
<protein>
    <submittedName>
        <fullName evidence="8">rRNA maturation RNase YbeY</fullName>
    </submittedName>
</protein>
<dbReference type="SUPFAM" id="SSF55486">
    <property type="entry name" value="Metalloproteases ('zincins'), catalytic domain"/>
    <property type="match status" value="1"/>
</dbReference>
<dbReference type="InterPro" id="IPR002036">
    <property type="entry name" value="YbeY"/>
</dbReference>
<evidence type="ECO:0000256" key="6">
    <source>
        <dbReference type="ARBA" id="ARBA00022801"/>
    </source>
</evidence>
<dbReference type="EMBL" id="MFDO01000016">
    <property type="protein sequence ID" value="OGE65537.1"/>
    <property type="molecule type" value="Genomic_DNA"/>
</dbReference>
<dbReference type="PANTHER" id="PTHR46986:SF1">
    <property type="entry name" value="ENDORIBONUCLEASE YBEY, CHLOROPLASTIC"/>
    <property type="match status" value="1"/>
</dbReference>
<evidence type="ECO:0000256" key="4">
    <source>
        <dbReference type="ARBA" id="ARBA00022723"/>
    </source>
</evidence>
<gene>
    <name evidence="8" type="ORF">A3B49_01845</name>
</gene>
<evidence type="ECO:0000256" key="7">
    <source>
        <dbReference type="ARBA" id="ARBA00022833"/>
    </source>
</evidence>